<reference evidence="1" key="1">
    <citation type="submission" date="2023-10" db="EMBL/GenBank/DDBJ databases">
        <authorList>
            <person name="Chen Y."/>
            <person name="Shah S."/>
            <person name="Dougan E. K."/>
            <person name="Thang M."/>
            <person name="Chan C."/>
        </authorList>
    </citation>
    <scope>NUCLEOTIDE SEQUENCE [LARGE SCALE GENOMIC DNA]</scope>
</reference>
<dbReference type="EMBL" id="CAUYUJ010003055">
    <property type="protein sequence ID" value="CAK0803633.1"/>
    <property type="molecule type" value="Genomic_DNA"/>
</dbReference>
<dbReference type="Gene3D" id="3.40.50.1110">
    <property type="entry name" value="SGNH hydrolase"/>
    <property type="match status" value="1"/>
</dbReference>
<keyword evidence="2" id="KW-1185">Reference proteome</keyword>
<dbReference type="SUPFAM" id="SSF52266">
    <property type="entry name" value="SGNH hydrolase"/>
    <property type="match status" value="1"/>
</dbReference>
<comment type="caution">
    <text evidence="1">The sequence shown here is derived from an EMBL/GenBank/DDBJ whole genome shotgun (WGS) entry which is preliminary data.</text>
</comment>
<gene>
    <name evidence="1" type="ORF">PCOR1329_LOCUS10736</name>
</gene>
<accession>A0ABN9QFW5</accession>
<dbReference type="InterPro" id="IPR036514">
    <property type="entry name" value="SGNH_hydro_sf"/>
</dbReference>
<sequence length="202" mass="23177">MLLSRIVLLPCLVTNFRSRTSDGSLIIRFMLMSADFNPSDERPTQATCKVGECSTPFRWMVKQRQWRDGMGVVHLLKEVIQKLQPKPTHVVLNCGFWGHLTSSGLHNLFAAGAEIQKADGIRFVWKTMTHLSPKQSGKHPELQEITDMQKKLARQHGWEVFDAYSVTHTYPEDYFYDGVHMRDKGTTNLNSRFLQALLKSLQ</sequence>
<name>A0ABN9QFW5_9DINO</name>
<proteinExistence type="predicted"/>
<organism evidence="1 2">
    <name type="scientific">Prorocentrum cordatum</name>
    <dbReference type="NCBI Taxonomy" id="2364126"/>
    <lineage>
        <taxon>Eukaryota</taxon>
        <taxon>Sar</taxon>
        <taxon>Alveolata</taxon>
        <taxon>Dinophyceae</taxon>
        <taxon>Prorocentrales</taxon>
        <taxon>Prorocentraceae</taxon>
        <taxon>Prorocentrum</taxon>
    </lineage>
</organism>
<protein>
    <recommendedName>
        <fullName evidence="3">SGNH/GDSL hydrolase family protein</fullName>
    </recommendedName>
</protein>
<dbReference type="Proteomes" id="UP001189429">
    <property type="component" value="Unassembled WGS sequence"/>
</dbReference>
<evidence type="ECO:0008006" key="3">
    <source>
        <dbReference type="Google" id="ProtNLM"/>
    </source>
</evidence>
<evidence type="ECO:0000313" key="2">
    <source>
        <dbReference type="Proteomes" id="UP001189429"/>
    </source>
</evidence>
<evidence type="ECO:0000313" key="1">
    <source>
        <dbReference type="EMBL" id="CAK0803633.1"/>
    </source>
</evidence>